<dbReference type="STRING" id="1868482.ENSTSYP00000019197"/>
<dbReference type="Pfam" id="PF10630">
    <property type="entry name" value="DUF2476"/>
    <property type="match status" value="1"/>
</dbReference>
<feature type="compositionally biased region" description="Pro residues" evidence="2">
    <location>
        <begin position="246"/>
        <end position="256"/>
    </location>
</feature>
<organism evidence="3 4">
    <name type="scientific">Carlito syrichta</name>
    <name type="common">Philippine tarsier</name>
    <name type="synonym">Tarsius syrichta</name>
    <dbReference type="NCBI Taxonomy" id="1868482"/>
    <lineage>
        <taxon>Eukaryota</taxon>
        <taxon>Metazoa</taxon>
        <taxon>Chordata</taxon>
        <taxon>Craniata</taxon>
        <taxon>Vertebrata</taxon>
        <taxon>Euteleostomi</taxon>
        <taxon>Mammalia</taxon>
        <taxon>Eutheria</taxon>
        <taxon>Euarchontoglires</taxon>
        <taxon>Primates</taxon>
        <taxon>Haplorrhini</taxon>
        <taxon>Tarsiiformes</taxon>
        <taxon>Tarsiidae</taxon>
        <taxon>Carlito</taxon>
    </lineage>
</organism>
<dbReference type="OMA" id="MIPPANH"/>
<sequence>MYGSRRPRSPSDSWTEMKDDETRESSLMAAPLNPPKRRCMEWDPRMGAEAPAVQGAPHLGSCQPLELSQEQKDSSMEILIVVLESGTVLELKLGEEVFILAPKTAALQLTLGSVVLLVVPEHVLRSPDGLQFPVEAQCLLPFVADITWEIHIQDGDIAAVRTELEPVLPAGEEEAAPPDLQPLMRPPGNHIGISPSLLTTPFSIPHHVVAVPQRYPLPPTPSPVRLSRSADFSFSLESLPSSSLKPLPPSPSPAPQTCPRVYRRSPSRARRCLFRK</sequence>
<dbReference type="InterPro" id="IPR018903">
    <property type="entry name" value="PRR23"/>
</dbReference>
<keyword evidence="3" id="KW-1185">Reference proteome</keyword>
<dbReference type="GeneID" id="103267626"/>
<proteinExistence type="inferred from homology"/>
<reference evidence="4" key="1">
    <citation type="submission" date="2025-08" db="UniProtKB">
        <authorList>
            <consortium name="RefSeq"/>
        </authorList>
    </citation>
    <scope>IDENTIFICATION</scope>
</reference>
<feature type="region of interest" description="Disordered" evidence="2">
    <location>
        <begin position="238"/>
        <end position="276"/>
    </location>
</feature>
<dbReference type="AlphaFoldDB" id="A0A1U7TZY8"/>
<dbReference type="PANTHER" id="PTHR31813">
    <property type="entry name" value="PROLINE-RICH PROTEIN 23B"/>
    <property type="match status" value="1"/>
</dbReference>
<dbReference type="KEGG" id="csyr:103267626"/>
<dbReference type="OrthoDB" id="9809683at2759"/>
<protein>
    <submittedName>
        <fullName evidence="4">Proline-rich protein 23D1-like</fullName>
    </submittedName>
</protein>
<evidence type="ECO:0000313" key="4">
    <source>
        <dbReference type="RefSeq" id="XP_008063400.1"/>
    </source>
</evidence>
<feature type="compositionally biased region" description="Basic and acidic residues" evidence="2">
    <location>
        <begin position="15"/>
        <end position="24"/>
    </location>
</feature>
<comment type="similarity">
    <text evidence="1">Belongs to the PRR23 family.</text>
</comment>
<accession>A0A1U7TZY8</accession>
<dbReference type="PANTHER" id="PTHR31813:SF3">
    <property type="entry name" value="PROLINE-RICH PROTEIN 23D1-RELATED"/>
    <property type="match status" value="1"/>
</dbReference>
<name>A0A1U7TZY8_CARSF</name>
<evidence type="ECO:0000256" key="2">
    <source>
        <dbReference type="SAM" id="MobiDB-lite"/>
    </source>
</evidence>
<feature type="region of interest" description="Disordered" evidence="2">
    <location>
        <begin position="1"/>
        <end position="36"/>
    </location>
</feature>
<evidence type="ECO:0000256" key="1">
    <source>
        <dbReference type="ARBA" id="ARBA00009113"/>
    </source>
</evidence>
<gene>
    <name evidence="4" type="primary">LOC103267626</name>
</gene>
<feature type="compositionally biased region" description="Basic residues" evidence="2">
    <location>
        <begin position="261"/>
        <end position="276"/>
    </location>
</feature>
<dbReference type="RefSeq" id="XP_008063400.1">
    <property type="nucleotide sequence ID" value="XM_008065209.1"/>
</dbReference>
<dbReference type="Proteomes" id="UP000189704">
    <property type="component" value="Unplaced"/>
</dbReference>
<evidence type="ECO:0000313" key="3">
    <source>
        <dbReference type="Proteomes" id="UP000189704"/>
    </source>
</evidence>